<keyword evidence="2" id="KW-1185">Reference proteome</keyword>
<sequence length="102" mass="11772">MWCFQDRMALKETLIRMATELNIAPEPLYREELTYPPELVMDANFILLLNSNYNSLGNKTKTTLKEWDNHSSEEGEVVYKNGLTARPHQCDHVHCPLTHPSA</sequence>
<protein>
    <submittedName>
        <fullName evidence="1">Uncharacterized protein</fullName>
    </submittedName>
</protein>
<organism evidence="1 2">
    <name type="scientific">Parasponia andersonii</name>
    <name type="common">Sponia andersonii</name>
    <dbReference type="NCBI Taxonomy" id="3476"/>
    <lineage>
        <taxon>Eukaryota</taxon>
        <taxon>Viridiplantae</taxon>
        <taxon>Streptophyta</taxon>
        <taxon>Embryophyta</taxon>
        <taxon>Tracheophyta</taxon>
        <taxon>Spermatophyta</taxon>
        <taxon>Magnoliopsida</taxon>
        <taxon>eudicotyledons</taxon>
        <taxon>Gunneridae</taxon>
        <taxon>Pentapetalae</taxon>
        <taxon>rosids</taxon>
        <taxon>fabids</taxon>
        <taxon>Rosales</taxon>
        <taxon>Cannabaceae</taxon>
        <taxon>Parasponia</taxon>
    </lineage>
</organism>
<dbReference type="EMBL" id="JXTB01000060">
    <property type="protein sequence ID" value="PON68772.1"/>
    <property type="molecule type" value="Genomic_DNA"/>
</dbReference>
<accession>A0A2P5D642</accession>
<dbReference type="OrthoDB" id="10315952at2759"/>
<dbReference type="AlphaFoldDB" id="A0A2P5D642"/>
<reference evidence="2" key="1">
    <citation type="submission" date="2016-06" db="EMBL/GenBank/DDBJ databases">
        <title>Parallel loss of symbiosis genes in relatives of nitrogen-fixing non-legume Parasponia.</title>
        <authorList>
            <person name="Van Velzen R."/>
            <person name="Holmer R."/>
            <person name="Bu F."/>
            <person name="Rutten L."/>
            <person name="Van Zeijl A."/>
            <person name="Liu W."/>
            <person name="Santuari L."/>
            <person name="Cao Q."/>
            <person name="Sharma T."/>
            <person name="Shen D."/>
            <person name="Roswanjaya Y."/>
            <person name="Wardhani T."/>
            <person name="Kalhor M.S."/>
            <person name="Jansen J."/>
            <person name="Van den Hoogen J."/>
            <person name="Gungor B."/>
            <person name="Hartog M."/>
            <person name="Hontelez J."/>
            <person name="Verver J."/>
            <person name="Yang W.-C."/>
            <person name="Schijlen E."/>
            <person name="Repin R."/>
            <person name="Schilthuizen M."/>
            <person name="Schranz E."/>
            <person name="Heidstra R."/>
            <person name="Miyata K."/>
            <person name="Fedorova E."/>
            <person name="Kohlen W."/>
            <person name="Bisseling T."/>
            <person name="Smit S."/>
            <person name="Geurts R."/>
        </authorList>
    </citation>
    <scope>NUCLEOTIDE SEQUENCE [LARGE SCALE GENOMIC DNA]</scope>
    <source>
        <strain evidence="2">cv. WU1-14</strain>
    </source>
</reference>
<evidence type="ECO:0000313" key="2">
    <source>
        <dbReference type="Proteomes" id="UP000237105"/>
    </source>
</evidence>
<dbReference type="Proteomes" id="UP000237105">
    <property type="component" value="Unassembled WGS sequence"/>
</dbReference>
<name>A0A2P5D642_PARAD</name>
<gene>
    <name evidence="1" type="ORF">PanWU01x14_093780</name>
</gene>
<evidence type="ECO:0000313" key="1">
    <source>
        <dbReference type="EMBL" id="PON68772.1"/>
    </source>
</evidence>
<proteinExistence type="predicted"/>
<comment type="caution">
    <text evidence="1">The sequence shown here is derived from an EMBL/GenBank/DDBJ whole genome shotgun (WGS) entry which is preliminary data.</text>
</comment>